<reference evidence="5" key="1">
    <citation type="submission" date="2018-06" db="EMBL/GenBank/DDBJ databases">
        <authorList>
            <person name="Zhirakovskaya E."/>
        </authorList>
    </citation>
    <scope>NUCLEOTIDE SEQUENCE</scope>
</reference>
<dbReference type="FunFam" id="3.40.50.300:FF:000106">
    <property type="entry name" value="Adenylate kinase mitochondrial"/>
    <property type="match status" value="1"/>
</dbReference>
<evidence type="ECO:0000256" key="1">
    <source>
        <dbReference type="ARBA" id="ARBA00022679"/>
    </source>
</evidence>
<dbReference type="NCBIfam" id="NF001381">
    <property type="entry name" value="PRK00279.1-3"/>
    <property type="match status" value="1"/>
</dbReference>
<dbReference type="GO" id="GO:0004017">
    <property type="term" value="F:AMP kinase activity"/>
    <property type="evidence" value="ECO:0007669"/>
    <property type="project" value="UniProtKB-EC"/>
</dbReference>
<dbReference type="NCBIfam" id="TIGR01351">
    <property type="entry name" value="adk"/>
    <property type="match status" value="1"/>
</dbReference>
<name>A0A3B0TGN3_9ZZZZ</name>
<dbReference type="AlphaFoldDB" id="A0A3B0TGN3"/>
<dbReference type="InterPro" id="IPR000850">
    <property type="entry name" value="Adenylat/UMP-CMP_kin"/>
</dbReference>
<dbReference type="InterPro" id="IPR006259">
    <property type="entry name" value="Adenyl_kin_sub"/>
</dbReference>
<dbReference type="Pfam" id="PF00406">
    <property type="entry name" value="ADK"/>
    <property type="match status" value="1"/>
</dbReference>
<dbReference type="PANTHER" id="PTHR23359">
    <property type="entry name" value="NUCLEOTIDE KINASE"/>
    <property type="match status" value="1"/>
</dbReference>
<dbReference type="InterPro" id="IPR033690">
    <property type="entry name" value="Adenylat_kinase_CS"/>
</dbReference>
<keyword evidence="1 5" id="KW-0808">Transferase</keyword>
<dbReference type="Pfam" id="PF05191">
    <property type="entry name" value="ADK_lid"/>
    <property type="match status" value="1"/>
</dbReference>
<sequence>MRLVLLGPPGAGKGSLAFLLKEAMGVEHISTGDILREEMKNDTLLGKEAKGYIESGQLVPDEVVTKLIANCFESGRISGGYLLDGFPRTKAQALDLNEILEKVEKPLDFAIYLNSTLEVVLKRLTGRRICKGCGAIFHMENKPPKQEGICDSCQGDLYQRADDNEETIRKRMDVYLENTTPIVDFYQGLGNLKKVNGDEDTAVVYKGLMEFLNENGQRN</sequence>
<dbReference type="InterPro" id="IPR027417">
    <property type="entry name" value="P-loop_NTPase"/>
</dbReference>
<dbReference type="HAMAP" id="MF_00235">
    <property type="entry name" value="Adenylate_kinase_Adk"/>
    <property type="match status" value="1"/>
</dbReference>
<evidence type="ECO:0000256" key="3">
    <source>
        <dbReference type="ARBA" id="ARBA00022777"/>
    </source>
</evidence>
<evidence type="ECO:0000313" key="5">
    <source>
        <dbReference type="EMBL" id="VAW16000.1"/>
    </source>
</evidence>
<organism evidence="5">
    <name type="scientific">hydrothermal vent metagenome</name>
    <dbReference type="NCBI Taxonomy" id="652676"/>
    <lineage>
        <taxon>unclassified sequences</taxon>
        <taxon>metagenomes</taxon>
        <taxon>ecological metagenomes</taxon>
    </lineage>
</organism>
<keyword evidence="2" id="KW-0547">Nucleotide-binding</keyword>
<dbReference type="GO" id="GO:0005524">
    <property type="term" value="F:ATP binding"/>
    <property type="evidence" value="ECO:0007669"/>
    <property type="project" value="InterPro"/>
</dbReference>
<protein>
    <submittedName>
        <fullName evidence="5">Adenylate kinase</fullName>
        <ecNumber evidence="5">2.7.4.3</ecNumber>
    </submittedName>
</protein>
<dbReference type="PRINTS" id="PR00094">
    <property type="entry name" value="ADENYLTKNASE"/>
</dbReference>
<gene>
    <name evidence="5" type="ORF">MNBD_BACTEROID05-1205</name>
</gene>
<dbReference type="CDD" id="cd01428">
    <property type="entry name" value="ADK"/>
    <property type="match status" value="1"/>
</dbReference>
<keyword evidence="3 5" id="KW-0418">Kinase</keyword>
<evidence type="ECO:0000259" key="4">
    <source>
        <dbReference type="Pfam" id="PF05191"/>
    </source>
</evidence>
<dbReference type="EMBL" id="UOEN01000299">
    <property type="protein sequence ID" value="VAW16000.1"/>
    <property type="molecule type" value="Genomic_DNA"/>
</dbReference>
<dbReference type="Gene3D" id="3.40.50.300">
    <property type="entry name" value="P-loop containing nucleotide triphosphate hydrolases"/>
    <property type="match status" value="1"/>
</dbReference>
<dbReference type="EC" id="2.7.4.3" evidence="5"/>
<dbReference type="PROSITE" id="PS00113">
    <property type="entry name" value="ADENYLATE_KINASE"/>
    <property type="match status" value="1"/>
</dbReference>
<dbReference type="NCBIfam" id="NF001380">
    <property type="entry name" value="PRK00279.1-2"/>
    <property type="match status" value="1"/>
</dbReference>
<proteinExistence type="inferred from homology"/>
<dbReference type="SUPFAM" id="SSF52540">
    <property type="entry name" value="P-loop containing nucleoside triphosphate hydrolases"/>
    <property type="match status" value="1"/>
</dbReference>
<accession>A0A3B0TGN3</accession>
<feature type="domain" description="Adenylate kinase active site lid" evidence="4">
    <location>
        <begin position="127"/>
        <end position="162"/>
    </location>
</feature>
<dbReference type="InterPro" id="IPR007862">
    <property type="entry name" value="Adenylate_kinase_lid-dom"/>
</dbReference>
<evidence type="ECO:0000256" key="2">
    <source>
        <dbReference type="ARBA" id="ARBA00022741"/>
    </source>
</evidence>